<evidence type="ECO:0000313" key="2">
    <source>
        <dbReference type="WBParaSite" id="nRc.2.0.1.t17808-RA"/>
    </source>
</evidence>
<reference evidence="2" key="1">
    <citation type="submission" date="2022-11" db="UniProtKB">
        <authorList>
            <consortium name="WormBaseParasite"/>
        </authorList>
    </citation>
    <scope>IDENTIFICATION</scope>
</reference>
<evidence type="ECO:0000313" key="1">
    <source>
        <dbReference type="Proteomes" id="UP000887565"/>
    </source>
</evidence>
<dbReference type="WBParaSite" id="nRc.2.0.1.t17808-RA">
    <property type="protein sequence ID" value="nRc.2.0.1.t17808-RA"/>
    <property type="gene ID" value="nRc.2.0.1.g17808"/>
</dbReference>
<keyword evidence="1" id="KW-1185">Reference proteome</keyword>
<dbReference type="AlphaFoldDB" id="A0A915IUR4"/>
<organism evidence="1 2">
    <name type="scientific">Romanomermis culicivorax</name>
    <name type="common">Nematode worm</name>
    <dbReference type="NCBI Taxonomy" id="13658"/>
    <lineage>
        <taxon>Eukaryota</taxon>
        <taxon>Metazoa</taxon>
        <taxon>Ecdysozoa</taxon>
        <taxon>Nematoda</taxon>
        <taxon>Enoplea</taxon>
        <taxon>Dorylaimia</taxon>
        <taxon>Mermithida</taxon>
        <taxon>Mermithoidea</taxon>
        <taxon>Mermithidae</taxon>
        <taxon>Romanomermis</taxon>
    </lineage>
</organism>
<proteinExistence type="predicted"/>
<sequence length="86" mass="9817">MGYFHSRGFNFKCKFCGAKLLKSEAAGRASKCCHNGSADLRETFEILQKPPGLLRDLCNPEFLYCQQFLKKAHQYNNEFAFGSMAR</sequence>
<dbReference type="Proteomes" id="UP000887565">
    <property type="component" value="Unplaced"/>
</dbReference>
<accession>A0A915IUR4</accession>
<name>A0A915IUR4_ROMCU</name>
<protein>
    <submittedName>
        <fullName evidence="2">Uncharacterized protein</fullName>
    </submittedName>
</protein>